<name>A0ACC0UR33_9HYPO</name>
<evidence type="ECO:0000313" key="1">
    <source>
        <dbReference type="EMBL" id="KAI9896563.1"/>
    </source>
</evidence>
<proteinExistence type="predicted"/>
<dbReference type="EMBL" id="CM047948">
    <property type="protein sequence ID" value="KAI9896563.1"/>
    <property type="molecule type" value="Genomic_DNA"/>
</dbReference>
<organism evidence="1 2">
    <name type="scientific">Trichothecium roseum</name>
    <dbReference type="NCBI Taxonomy" id="47278"/>
    <lineage>
        <taxon>Eukaryota</taxon>
        <taxon>Fungi</taxon>
        <taxon>Dikarya</taxon>
        <taxon>Ascomycota</taxon>
        <taxon>Pezizomycotina</taxon>
        <taxon>Sordariomycetes</taxon>
        <taxon>Hypocreomycetidae</taxon>
        <taxon>Hypocreales</taxon>
        <taxon>Hypocreales incertae sedis</taxon>
        <taxon>Trichothecium</taxon>
    </lineage>
</organism>
<sequence>MASERSPLLDDSDVPTSRPEPENTNSSVSRTRRIREVALFSWALIATAGVIVLAVFAHHKQQTGHRSPPSKYHDKRNLVFMVSDGMGPASLSLTRSYRQHVEGLPINDTLSLDRHFWGTSRTRSSSSLVTDSAAGATAFSCARKSYNGAISVTPDYEPCGSVMEAAKAAGYTTGLVVTTSLTDATPATFASHVLFRAEEDSIAEQEVGEGVLGRVVDLMLGGGRCHFLPNSTEGSCRLDDVDVTKIATEKHGWSYTDNRDGFDALGMGDSVDLPFLGLFAPYNIPFELDRQKQNDVYPSLSEMAKTALRALGKATKDSDKGFFLMIEGSRIDHAGHINDPAAQVREVLEYDRAFQAVLDFIEESDTETVLVATSDHETGGLATALQEPGHLPVYGWYPQALQDASASCEFLAAKILDHATSSGKSGDKLKSWIDEHVIVPGLGINDATDDELSLLAAQPETAISILAAMISLRAHVGWSTHGHTAVDVNVYSSGNVDAVGAIRGNVENIDVGRFLHEWLDVDVRAVTKILKEKMKMPNDMTIELVKEQMEQFESRLY</sequence>
<protein>
    <submittedName>
        <fullName evidence="1">Uncharacterized protein</fullName>
    </submittedName>
</protein>
<keyword evidence="2" id="KW-1185">Reference proteome</keyword>
<gene>
    <name evidence="1" type="ORF">N3K66_008735</name>
</gene>
<accession>A0ACC0UR33</accession>
<dbReference type="Proteomes" id="UP001163324">
    <property type="component" value="Chromosome 9"/>
</dbReference>
<comment type="caution">
    <text evidence="1">The sequence shown here is derived from an EMBL/GenBank/DDBJ whole genome shotgun (WGS) entry which is preliminary data.</text>
</comment>
<evidence type="ECO:0000313" key="2">
    <source>
        <dbReference type="Proteomes" id="UP001163324"/>
    </source>
</evidence>
<reference evidence="1" key="1">
    <citation type="submission" date="2022-10" db="EMBL/GenBank/DDBJ databases">
        <title>Complete Genome of Trichothecium roseum strain YXFP-22015, a Plant Pathogen Isolated from Citrus.</title>
        <authorList>
            <person name="Wang Y."/>
            <person name="Zhu L."/>
        </authorList>
    </citation>
    <scope>NUCLEOTIDE SEQUENCE</scope>
    <source>
        <strain evidence="1">YXFP-22015</strain>
    </source>
</reference>